<feature type="transmembrane region" description="Helical" evidence="1">
    <location>
        <begin position="162"/>
        <end position="192"/>
    </location>
</feature>
<keyword evidence="1" id="KW-1133">Transmembrane helix</keyword>
<organism evidence="2 3">
    <name type="scientific">Benzoatithermus flavus</name>
    <dbReference type="NCBI Taxonomy" id="3108223"/>
    <lineage>
        <taxon>Bacteria</taxon>
        <taxon>Pseudomonadati</taxon>
        <taxon>Pseudomonadota</taxon>
        <taxon>Alphaproteobacteria</taxon>
        <taxon>Geminicoccales</taxon>
        <taxon>Geminicoccaceae</taxon>
        <taxon>Benzoatithermus</taxon>
    </lineage>
</organism>
<keyword evidence="3" id="KW-1185">Reference proteome</keyword>
<evidence type="ECO:0000256" key="1">
    <source>
        <dbReference type="SAM" id="Phobius"/>
    </source>
</evidence>
<gene>
    <name evidence="2" type="ORF">U1T56_12900</name>
</gene>
<reference evidence="2 3" key="1">
    <citation type="submission" date="2024-01" db="EMBL/GenBank/DDBJ databases">
        <title>Multi-omics insights into the function and evolution of sodium benzoate biodegradation pathways in Benzoatithermus flavus gen. nov., sp. nov. from hot spring.</title>
        <authorList>
            <person name="Hu C.-J."/>
            <person name="Li W.-J."/>
        </authorList>
    </citation>
    <scope>NUCLEOTIDE SEQUENCE [LARGE SCALE GENOMIC DNA]</scope>
    <source>
        <strain evidence="2 3">SYSU G07066</strain>
    </source>
</reference>
<accession>A0ABU8XS59</accession>
<comment type="caution">
    <text evidence="2">The sequence shown here is derived from an EMBL/GenBank/DDBJ whole genome shotgun (WGS) entry which is preliminary data.</text>
</comment>
<feature type="transmembrane region" description="Helical" evidence="1">
    <location>
        <begin position="213"/>
        <end position="246"/>
    </location>
</feature>
<feature type="transmembrane region" description="Helical" evidence="1">
    <location>
        <begin position="43"/>
        <end position="61"/>
    </location>
</feature>
<dbReference type="RefSeq" id="WP_418159905.1">
    <property type="nucleotide sequence ID" value="NZ_JBBLZC010000012.1"/>
</dbReference>
<dbReference type="EMBL" id="JBBLZC010000012">
    <property type="protein sequence ID" value="MEK0084055.1"/>
    <property type="molecule type" value="Genomic_DNA"/>
</dbReference>
<proteinExistence type="predicted"/>
<protein>
    <submittedName>
        <fullName evidence="2">DUF2189 domain-containing protein</fullName>
    </submittedName>
</protein>
<evidence type="ECO:0000313" key="3">
    <source>
        <dbReference type="Proteomes" id="UP001375743"/>
    </source>
</evidence>
<evidence type="ECO:0000313" key="2">
    <source>
        <dbReference type="EMBL" id="MEK0084055.1"/>
    </source>
</evidence>
<sequence length="264" mass="28840">MAAQAVPAFAGPQVAIRRIELDRPWQWLAKGWQDMRVAPHVSYTYGLLAALTGYVLSYGLYLVDMLYLVLPLTAGFLIVGPILAVGLYEVSRRAELGLSTGLDEAFGAFRRNSSQIALMGVALMLLMFAWARIAALIFFLYFGMQPPSFENLIVTTFLEPDALPFLAFGTLTGGVLAFVAFSISVVSIPLLLDRPQANVIDAMATSFRTVQTNLAPMLFWAALIVMFIAAGLATLYLGLIVTLPLIGHASWHAYRDLVSYPEQG</sequence>
<dbReference type="InterPro" id="IPR018692">
    <property type="entry name" value="DUF2189"/>
</dbReference>
<keyword evidence="1" id="KW-0472">Membrane</keyword>
<feature type="transmembrane region" description="Helical" evidence="1">
    <location>
        <begin position="67"/>
        <end position="88"/>
    </location>
</feature>
<dbReference type="Proteomes" id="UP001375743">
    <property type="component" value="Unassembled WGS sequence"/>
</dbReference>
<keyword evidence="1" id="KW-0812">Transmembrane</keyword>
<dbReference type="Pfam" id="PF09955">
    <property type="entry name" value="DUF2189"/>
    <property type="match status" value="1"/>
</dbReference>
<feature type="transmembrane region" description="Helical" evidence="1">
    <location>
        <begin position="116"/>
        <end position="142"/>
    </location>
</feature>
<name>A0ABU8XS59_9PROT</name>